<proteinExistence type="predicted"/>
<name>A0A2V0RLV9_9ZZZZ</name>
<dbReference type="AlphaFoldDB" id="A0A2V0RLV9"/>
<accession>A0A2V0RLV9</accession>
<sequence>MKMNNSGLNTTLPRAMSITPNVSITELDPEMFDVSISSIGNQMAMALGAYGSQANIAPSAAVTNGANGITFTAPAAANNYPARDIVIPAFRLLIQSTSAGSAGTVNFTIEYNTTGDYYNAQAAVGTPVRATSTTFTVNCSADLNNEIYWVPSVSRSKREYYSPAVLRPETQTAGVGVSAGYDLTIKWTGNANLAVTAYPIHSFKQSEVNRFLRLTGLLPFVSGR</sequence>
<dbReference type="EMBL" id="BDQE01000121">
    <property type="protein sequence ID" value="GBH22832.1"/>
    <property type="molecule type" value="Genomic_RNA"/>
</dbReference>
<evidence type="ECO:0000313" key="1">
    <source>
        <dbReference type="EMBL" id="GBH22832.1"/>
    </source>
</evidence>
<protein>
    <submittedName>
        <fullName evidence="1">Uncharacterized protein</fullName>
    </submittedName>
</protein>
<reference evidence="1" key="1">
    <citation type="submission" date="2017-04" db="EMBL/GenBank/DDBJ databases">
        <title>Unveiling RNA virosphere associated with marine microorganisms.</title>
        <authorList>
            <person name="Urayama S."/>
            <person name="Takaki Y."/>
            <person name="Nishi S."/>
            <person name="Yoshida Y."/>
            <person name="Deguchi S."/>
            <person name="Takai K."/>
            <person name="Nunoura T."/>
        </authorList>
    </citation>
    <scope>NUCLEOTIDE SEQUENCE</scope>
</reference>
<organism evidence="1">
    <name type="scientific">viral metagenome</name>
    <dbReference type="NCBI Taxonomy" id="1070528"/>
    <lineage>
        <taxon>unclassified sequences</taxon>
        <taxon>metagenomes</taxon>
        <taxon>organismal metagenomes</taxon>
    </lineage>
</organism>
<comment type="caution">
    <text evidence="1">The sequence shown here is derived from an EMBL/GenBank/DDBJ whole genome shotgun (WGS) entry which is preliminary data.</text>
</comment>